<feature type="compositionally biased region" description="Polar residues" evidence="1">
    <location>
        <begin position="1101"/>
        <end position="1121"/>
    </location>
</feature>
<feature type="region of interest" description="Disordered" evidence="1">
    <location>
        <begin position="15"/>
        <end position="80"/>
    </location>
</feature>
<dbReference type="OrthoDB" id="5315052at2759"/>
<evidence type="ECO:0000313" key="3">
    <source>
        <dbReference type="EMBL" id="KLU87739.1"/>
    </source>
</evidence>
<dbReference type="VEuPathDB" id="FungiDB:MAPG_06732"/>
<protein>
    <recommendedName>
        <fullName evidence="2">C2H2-type domain-containing protein</fullName>
    </recommendedName>
</protein>
<organism evidence="4 5">
    <name type="scientific">Magnaporthiopsis poae (strain ATCC 64411 / 73-15)</name>
    <name type="common">Kentucky bluegrass fungus</name>
    <name type="synonym">Magnaporthe poae</name>
    <dbReference type="NCBI Taxonomy" id="644358"/>
    <lineage>
        <taxon>Eukaryota</taxon>
        <taxon>Fungi</taxon>
        <taxon>Dikarya</taxon>
        <taxon>Ascomycota</taxon>
        <taxon>Pezizomycotina</taxon>
        <taxon>Sordariomycetes</taxon>
        <taxon>Sordariomycetidae</taxon>
        <taxon>Magnaporthales</taxon>
        <taxon>Magnaporthaceae</taxon>
        <taxon>Magnaporthiopsis</taxon>
    </lineage>
</organism>
<evidence type="ECO:0000256" key="1">
    <source>
        <dbReference type="SAM" id="MobiDB-lite"/>
    </source>
</evidence>
<dbReference type="Pfam" id="PF26082">
    <property type="entry name" value="zf-C2H2_AcuF"/>
    <property type="match status" value="1"/>
</dbReference>
<dbReference type="EMBL" id="ADBL01001626">
    <property type="status" value="NOT_ANNOTATED_CDS"/>
    <property type="molecule type" value="Genomic_DNA"/>
</dbReference>
<evidence type="ECO:0000259" key="2">
    <source>
        <dbReference type="PROSITE" id="PS00028"/>
    </source>
</evidence>
<dbReference type="SMART" id="SM00355">
    <property type="entry name" value="ZnF_C2H2"/>
    <property type="match status" value="3"/>
</dbReference>
<dbReference type="EMBL" id="GL876970">
    <property type="protein sequence ID" value="KLU87739.1"/>
    <property type="molecule type" value="Genomic_DNA"/>
</dbReference>
<feature type="region of interest" description="Disordered" evidence="1">
    <location>
        <begin position="481"/>
        <end position="523"/>
    </location>
</feature>
<feature type="compositionally biased region" description="Basic and acidic residues" evidence="1">
    <location>
        <begin position="491"/>
        <end position="507"/>
    </location>
</feature>
<dbReference type="AlphaFoldDB" id="A0A0C4E2U2"/>
<gene>
    <name evidence="3" type="ORF">MAPG_06732</name>
</gene>
<reference evidence="5" key="1">
    <citation type="submission" date="2010-05" db="EMBL/GenBank/DDBJ databases">
        <title>The genome sequence of Magnaporthe poae strain ATCC 64411.</title>
        <authorList>
            <person name="Ma L.-J."/>
            <person name="Dead R."/>
            <person name="Young S."/>
            <person name="Zeng Q."/>
            <person name="Koehrsen M."/>
            <person name="Alvarado L."/>
            <person name="Berlin A."/>
            <person name="Chapman S.B."/>
            <person name="Chen Z."/>
            <person name="Freedman E."/>
            <person name="Gellesch M."/>
            <person name="Goldberg J."/>
            <person name="Griggs A."/>
            <person name="Gujja S."/>
            <person name="Heilman E.R."/>
            <person name="Heiman D."/>
            <person name="Hepburn T."/>
            <person name="Howarth C."/>
            <person name="Jen D."/>
            <person name="Larson L."/>
            <person name="Mehta T."/>
            <person name="Neiman D."/>
            <person name="Pearson M."/>
            <person name="Roberts A."/>
            <person name="Saif S."/>
            <person name="Shea T."/>
            <person name="Shenoy N."/>
            <person name="Sisk P."/>
            <person name="Stolte C."/>
            <person name="Sykes S."/>
            <person name="Walk T."/>
            <person name="White J."/>
            <person name="Yandava C."/>
            <person name="Haas B."/>
            <person name="Nusbaum C."/>
            <person name="Birren B."/>
        </authorList>
    </citation>
    <scope>NUCLEOTIDE SEQUENCE [LARGE SCALE GENOMIC DNA]</scope>
    <source>
        <strain evidence="5">ATCC 64411 / 73-15</strain>
    </source>
</reference>
<reference evidence="3" key="2">
    <citation type="submission" date="2010-05" db="EMBL/GenBank/DDBJ databases">
        <title>The Genome Sequence of Magnaporthe poae strain ATCC 64411.</title>
        <authorList>
            <consortium name="The Broad Institute Genome Sequencing Platform"/>
            <consortium name="Broad Institute Genome Sequencing Center for Infectious Disease"/>
            <person name="Ma L.-J."/>
            <person name="Dead R."/>
            <person name="Young S."/>
            <person name="Zeng Q."/>
            <person name="Koehrsen M."/>
            <person name="Alvarado L."/>
            <person name="Berlin A."/>
            <person name="Chapman S.B."/>
            <person name="Chen Z."/>
            <person name="Freedman E."/>
            <person name="Gellesch M."/>
            <person name="Goldberg J."/>
            <person name="Griggs A."/>
            <person name="Gujja S."/>
            <person name="Heilman E.R."/>
            <person name="Heiman D."/>
            <person name="Hepburn T."/>
            <person name="Howarth C."/>
            <person name="Jen D."/>
            <person name="Larson L."/>
            <person name="Mehta T."/>
            <person name="Neiman D."/>
            <person name="Pearson M."/>
            <person name="Roberts A."/>
            <person name="Saif S."/>
            <person name="Shea T."/>
            <person name="Shenoy N."/>
            <person name="Sisk P."/>
            <person name="Stolte C."/>
            <person name="Sykes S."/>
            <person name="Walk T."/>
            <person name="White J."/>
            <person name="Yandava C."/>
            <person name="Haas B."/>
            <person name="Nusbaum C."/>
            <person name="Birren B."/>
        </authorList>
    </citation>
    <scope>NUCLEOTIDE SEQUENCE</scope>
    <source>
        <strain evidence="3">ATCC 64411</strain>
    </source>
</reference>
<name>A0A0C4E2U2_MAGP6</name>
<dbReference type="STRING" id="644358.A0A0C4E2U2"/>
<accession>A0A0C4E2U2</accession>
<dbReference type="InterPro" id="IPR058925">
    <property type="entry name" value="zf-C2H2_AcuF"/>
</dbReference>
<proteinExistence type="predicted"/>
<evidence type="ECO:0000313" key="5">
    <source>
        <dbReference type="Proteomes" id="UP000011715"/>
    </source>
</evidence>
<feature type="compositionally biased region" description="Polar residues" evidence="1">
    <location>
        <begin position="69"/>
        <end position="80"/>
    </location>
</feature>
<feature type="compositionally biased region" description="Low complexity" evidence="1">
    <location>
        <begin position="199"/>
        <end position="219"/>
    </location>
</feature>
<dbReference type="eggNOG" id="ENOG502QVRM">
    <property type="taxonomic scope" value="Eukaryota"/>
</dbReference>
<dbReference type="PANTHER" id="PTHR35391">
    <property type="entry name" value="C2H2-TYPE DOMAIN-CONTAINING PROTEIN-RELATED"/>
    <property type="match status" value="1"/>
</dbReference>
<dbReference type="InterPro" id="IPR013087">
    <property type="entry name" value="Znf_C2H2_type"/>
</dbReference>
<dbReference type="EnsemblFungi" id="MAPG_06732T0">
    <property type="protein sequence ID" value="MAPG_06732T0"/>
    <property type="gene ID" value="MAPG_06732"/>
</dbReference>
<feature type="region of interest" description="Disordered" evidence="1">
    <location>
        <begin position="130"/>
        <end position="219"/>
    </location>
</feature>
<reference evidence="4" key="5">
    <citation type="submission" date="2015-06" db="UniProtKB">
        <authorList>
            <consortium name="EnsemblFungi"/>
        </authorList>
    </citation>
    <scope>IDENTIFICATION</scope>
    <source>
        <strain evidence="4">ATCC 64411</strain>
    </source>
</reference>
<feature type="compositionally biased region" description="Polar residues" evidence="1">
    <location>
        <begin position="189"/>
        <end position="198"/>
    </location>
</feature>
<evidence type="ECO:0000313" key="4">
    <source>
        <dbReference type="EnsemblFungi" id="MAPG_06732T0"/>
    </source>
</evidence>
<feature type="compositionally biased region" description="Low complexity" evidence="1">
    <location>
        <begin position="28"/>
        <end position="61"/>
    </location>
</feature>
<feature type="compositionally biased region" description="Polar residues" evidence="1">
    <location>
        <begin position="130"/>
        <end position="161"/>
    </location>
</feature>
<dbReference type="Proteomes" id="UP000011715">
    <property type="component" value="Unassembled WGS sequence"/>
</dbReference>
<feature type="domain" description="C2H2-type" evidence="2">
    <location>
        <begin position="830"/>
        <end position="853"/>
    </location>
</feature>
<keyword evidence="5" id="KW-1185">Reference proteome</keyword>
<dbReference type="OMA" id="LGANCPC"/>
<feature type="domain" description="C2H2-type" evidence="2">
    <location>
        <begin position="895"/>
        <end position="915"/>
    </location>
</feature>
<dbReference type="PROSITE" id="PS00028">
    <property type="entry name" value="ZINC_FINGER_C2H2_1"/>
    <property type="match status" value="2"/>
</dbReference>
<reference evidence="4" key="4">
    <citation type="journal article" date="2015" name="G3 (Bethesda)">
        <title>Genome sequences of three phytopathogenic species of the Magnaporthaceae family of fungi.</title>
        <authorList>
            <person name="Okagaki L.H."/>
            <person name="Nunes C.C."/>
            <person name="Sailsbery J."/>
            <person name="Clay B."/>
            <person name="Brown D."/>
            <person name="John T."/>
            <person name="Oh Y."/>
            <person name="Young N."/>
            <person name="Fitzgerald M."/>
            <person name="Haas B.J."/>
            <person name="Zeng Q."/>
            <person name="Young S."/>
            <person name="Adiconis X."/>
            <person name="Fan L."/>
            <person name="Levin J.Z."/>
            <person name="Mitchell T.K."/>
            <person name="Okubara P.A."/>
            <person name="Farman M.L."/>
            <person name="Kohn L.M."/>
            <person name="Birren B."/>
            <person name="Ma L.-J."/>
            <person name="Dean R.A."/>
        </authorList>
    </citation>
    <scope>NUCLEOTIDE SEQUENCE</scope>
    <source>
        <strain evidence="4">ATCC 64411 / 73-15</strain>
    </source>
</reference>
<feature type="region of interest" description="Disordered" evidence="1">
    <location>
        <begin position="1091"/>
        <end position="1121"/>
    </location>
</feature>
<sequence>MSSTYMGTIYPPSCFNGSRSDRTPGQRAAATAATAAQEPAPAVLSHLSPSSVHFPSSSASPTLLAHGSSAESTPASLQYQPSDFTSDFCDEFYGVDFSRLESGTPSFLGDDVGPSGSQGLAQVSGPLSYQTPEAVSNLDGSNQGYLLSPEQTPSLHNTSPPNKEGRAHQSALPSTRLFEAPSTEDLLKSEQSSPHSHFTTPDTSDDSLAASAPAAMSGQSPRVMVSMYGMDGHVPVENMVPPEFLLDPTSTGFAPDDTATPFPQVSRDATGRWIPDSSTGSGGIGPSGRLAQQTASVNDLAATRAVQERNIGVQSWLSRSGRGDVERPPSVTEDTLRGVSSREISLGNETENVAQSGRTYYVEGNSGPLTQEDIAIMRQNRNWEDAPAILRISAEEDEHYQPGSSADAMRRFEKMCRDNDSVVSRAATWGTRRLSLPSIVDMEGIVSGNFLKKLSISRGEFLKDLRTLVRKPSANNLANLKRSLSSPSQDDDGRRSADVSSERRQSRDSLAPPNKTVGWATKRQTPSINTALVGMGSNIAAIGTTHARSGSISSTTPVVTPKSPFTLKVNIGRRRAKSELSGQGTENSFSNITDMWKKTGGPPVALAKAPVLVVDQDDDDDDEDEMDDGETDSEAMKLIDDVVPNFAGFQQHILKLNPMLAQKNNYLVDRIAHQQVVRFKSLCNAKIKHAGLVQTQRCQAGQQLCIALGGSAVLLDSKSDGRGLDPLSARLQGSDDDVSTPLEGAIGPESFPQDIPMPPTQSLPAEFECQLCFTPKKFQKPSDWTKHVHEDVQPFTCTWDRCRDPKIFKRKADWVRHENEGHRHLEWWTCDVEDCRHTCYRRDNFLQHLVREHKFSEPKVKTKAAIKRTGALDPTWQRVERCHVETRALPQHEPCRFCDKTFPTWKKLTVHLAKHMEQISLPLLRLVSRKQLDADTIISPVQDPPRRPFKDEPFPPSFGHSPEGFQPQPSPATIGSMPFPAHQGGFGFAVEAAAGPAFQSQQQTPTSFGGLVGGMQDMGMLQVSAAAFQTAPSYFNIPVTTGTYGPVQQSYMSVTNELEPFPHLTINAPIDTLGMSVAGPSPMQYAHMMDPASAGGGHFTPQGSASPYSRSPHQQPGHSFY</sequence>
<dbReference type="PANTHER" id="PTHR35391:SF3">
    <property type="entry name" value="FINGER DOMAIN PROTEIN, PUTATIVE (AFU_ORTHOLOGUE AFUA_8G04300)-RELATED"/>
    <property type="match status" value="1"/>
</dbReference>
<reference evidence="3" key="3">
    <citation type="submission" date="2011-03" db="EMBL/GenBank/DDBJ databases">
        <title>Annotation of Magnaporthe poae ATCC 64411.</title>
        <authorList>
            <person name="Ma L.-J."/>
            <person name="Dead R."/>
            <person name="Young S.K."/>
            <person name="Zeng Q."/>
            <person name="Gargeya S."/>
            <person name="Fitzgerald M."/>
            <person name="Haas B."/>
            <person name="Abouelleil A."/>
            <person name="Alvarado L."/>
            <person name="Arachchi H.M."/>
            <person name="Berlin A."/>
            <person name="Brown A."/>
            <person name="Chapman S.B."/>
            <person name="Chen Z."/>
            <person name="Dunbar C."/>
            <person name="Freedman E."/>
            <person name="Gearin G."/>
            <person name="Gellesch M."/>
            <person name="Goldberg J."/>
            <person name="Griggs A."/>
            <person name="Gujja S."/>
            <person name="Heiman D."/>
            <person name="Howarth C."/>
            <person name="Larson L."/>
            <person name="Lui A."/>
            <person name="MacDonald P.J.P."/>
            <person name="Mehta T."/>
            <person name="Montmayeur A."/>
            <person name="Murphy C."/>
            <person name="Neiman D."/>
            <person name="Pearson M."/>
            <person name="Priest M."/>
            <person name="Roberts A."/>
            <person name="Saif S."/>
            <person name="Shea T."/>
            <person name="Shenoy N."/>
            <person name="Sisk P."/>
            <person name="Stolte C."/>
            <person name="Sykes S."/>
            <person name="Yandava C."/>
            <person name="Wortman J."/>
            <person name="Nusbaum C."/>
            <person name="Birren B."/>
        </authorList>
    </citation>
    <scope>NUCLEOTIDE SEQUENCE</scope>
    <source>
        <strain evidence="3">ATCC 64411</strain>
    </source>
</reference>